<dbReference type="InterPro" id="IPR016032">
    <property type="entry name" value="Sig_transdc_resp-reg_C-effctor"/>
</dbReference>
<dbReference type="PANTHER" id="PTHR44688">
    <property type="entry name" value="DNA-BINDING TRANSCRIPTIONAL ACTIVATOR DEVR_DOSR"/>
    <property type="match status" value="1"/>
</dbReference>
<dbReference type="GO" id="GO:0003677">
    <property type="term" value="F:DNA binding"/>
    <property type="evidence" value="ECO:0007669"/>
    <property type="project" value="UniProtKB-KW"/>
</dbReference>
<evidence type="ECO:0000259" key="4">
    <source>
        <dbReference type="PROSITE" id="PS50043"/>
    </source>
</evidence>
<keyword evidence="3" id="KW-0804">Transcription</keyword>
<dbReference type="EMBL" id="LK021339">
    <property type="protein sequence ID" value="CDQ45293.1"/>
    <property type="molecule type" value="Genomic_DNA"/>
</dbReference>
<dbReference type="Pfam" id="PF00196">
    <property type="entry name" value="GerE"/>
    <property type="match status" value="1"/>
</dbReference>
<organism evidence="5 6">
    <name type="scientific">Mycolicibacterium neoaurum</name>
    <name type="common">Mycobacterium neoaurum</name>
    <dbReference type="NCBI Taxonomy" id="1795"/>
    <lineage>
        <taxon>Bacteria</taxon>
        <taxon>Bacillati</taxon>
        <taxon>Actinomycetota</taxon>
        <taxon>Actinomycetes</taxon>
        <taxon>Mycobacteriales</taxon>
        <taxon>Mycobacteriaceae</taxon>
        <taxon>Mycolicibacterium</taxon>
    </lineage>
</organism>
<evidence type="ECO:0000313" key="6">
    <source>
        <dbReference type="Proteomes" id="UP000028864"/>
    </source>
</evidence>
<dbReference type="InterPro" id="IPR036388">
    <property type="entry name" value="WH-like_DNA-bd_sf"/>
</dbReference>
<evidence type="ECO:0000256" key="2">
    <source>
        <dbReference type="ARBA" id="ARBA00023125"/>
    </source>
</evidence>
<evidence type="ECO:0000256" key="1">
    <source>
        <dbReference type="ARBA" id="ARBA00023015"/>
    </source>
</evidence>
<dbReference type="AlphaFoldDB" id="A0AAV2WNC6"/>
<evidence type="ECO:0000256" key="3">
    <source>
        <dbReference type="ARBA" id="ARBA00023163"/>
    </source>
</evidence>
<accession>A0AAV2WNC6</accession>
<reference evidence="5" key="1">
    <citation type="submission" date="2014-05" db="EMBL/GenBank/DDBJ databases">
        <authorList>
            <person name="Urmite Genomes"/>
        </authorList>
    </citation>
    <scope>NUCLEOTIDE SEQUENCE</scope>
    <source>
        <strain evidence="5">DSM 44074</strain>
    </source>
</reference>
<reference evidence="5" key="2">
    <citation type="submission" date="2015-09" db="EMBL/GenBank/DDBJ databases">
        <title>Draft genome sequence of Mycobacterium neoaurum DSM 44074.</title>
        <authorList>
            <person name="Croce O."/>
            <person name="Robert C."/>
            <person name="Raoult D."/>
            <person name="Drancourt M."/>
        </authorList>
    </citation>
    <scope>NUCLEOTIDE SEQUENCE</scope>
    <source>
        <strain evidence="5">DSM 44074</strain>
    </source>
</reference>
<protein>
    <submittedName>
        <fullName evidence="5">Response regulator receiver protein</fullName>
    </submittedName>
</protein>
<dbReference type="GO" id="GO:0006355">
    <property type="term" value="P:regulation of DNA-templated transcription"/>
    <property type="evidence" value="ECO:0007669"/>
    <property type="project" value="InterPro"/>
</dbReference>
<dbReference type="PRINTS" id="PR00038">
    <property type="entry name" value="HTHLUXR"/>
</dbReference>
<dbReference type="Proteomes" id="UP000028864">
    <property type="component" value="Unassembled WGS sequence"/>
</dbReference>
<sequence>MGETFAKHALPIILWGRDKKDLMAGAYAEVLGSSASIETRAHEMLEALSARAASSASAISLWDPIRRRHVAVANHGYPDHVMEHLNTWFIDHDPLFDTMRVRGLGALRWRDFPQYRDTYSVQGVFAPAGFDEGLSARLVTADGSYAGTIHVNCDDARHPTDGDVAEINSLRAQMAAQLDFSSRPRMVAELMAPEAQAWAIDGDGQAHLLIHGDSFAAPLDRALVTEMVLATRATGLGFRPEATRWFDGTTWLHARIIDTARRFERDSLSGVLLVTRDPLPFGITARELDALTLAAQGLTNNQIAARLFISVRTAGHHLESAMVKLGASNRAACVSHAVTWGLLSGRLLAGNVWAADSA</sequence>
<dbReference type="PROSITE" id="PS50043">
    <property type="entry name" value="HTH_LUXR_2"/>
    <property type="match status" value="1"/>
</dbReference>
<evidence type="ECO:0000313" key="5">
    <source>
        <dbReference type="EMBL" id="CDQ45293.1"/>
    </source>
</evidence>
<proteinExistence type="predicted"/>
<keyword evidence="1" id="KW-0805">Transcription regulation</keyword>
<dbReference type="Gene3D" id="1.10.10.10">
    <property type="entry name" value="Winged helix-like DNA-binding domain superfamily/Winged helix DNA-binding domain"/>
    <property type="match status" value="1"/>
</dbReference>
<keyword evidence="2" id="KW-0238">DNA-binding</keyword>
<gene>
    <name evidence="5" type="ORF">BN1047_03187</name>
</gene>
<feature type="domain" description="HTH luxR-type" evidence="4">
    <location>
        <begin position="276"/>
        <end position="341"/>
    </location>
</feature>
<name>A0AAV2WNC6_MYCNE</name>
<dbReference type="CDD" id="cd06170">
    <property type="entry name" value="LuxR_C_like"/>
    <property type="match status" value="1"/>
</dbReference>
<dbReference type="PANTHER" id="PTHR44688:SF16">
    <property type="entry name" value="DNA-BINDING TRANSCRIPTIONAL ACTIVATOR DEVR_DOSR"/>
    <property type="match status" value="1"/>
</dbReference>
<dbReference type="InterPro" id="IPR000792">
    <property type="entry name" value="Tscrpt_reg_LuxR_C"/>
</dbReference>
<dbReference type="SUPFAM" id="SSF46894">
    <property type="entry name" value="C-terminal effector domain of the bipartite response regulators"/>
    <property type="match status" value="1"/>
</dbReference>
<dbReference type="SMART" id="SM00421">
    <property type="entry name" value="HTH_LUXR"/>
    <property type="match status" value="1"/>
</dbReference>